<dbReference type="EMBL" id="JAINVV010000004">
    <property type="protein sequence ID" value="MBY8822364.1"/>
    <property type="molecule type" value="Genomic_DNA"/>
</dbReference>
<reference evidence="1 2" key="1">
    <citation type="submission" date="2021-08" db="EMBL/GenBank/DDBJ databases">
        <authorList>
            <person name="Tuo L."/>
        </authorList>
    </citation>
    <scope>NUCLEOTIDE SEQUENCE [LARGE SCALE GENOMIC DNA]</scope>
    <source>
        <strain evidence="1 2">JCM 31229</strain>
    </source>
</reference>
<sequence length="121" mass="13058">MAYRAFDGWPFGVAAQRADEATSAAPGTEPVFSALEMSVVALAARDTAWSVRPRTRFVRIVEALFGIRRSNPLANPRLEALRRFAVIARTVRGAVPAPELQAFFAAGFSPRAATALSPLSR</sequence>
<gene>
    <name evidence="1" type="ORF">K7G82_08680</name>
</gene>
<dbReference type="RefSeq" id="WP_222989453.1">
    <property type="nucleotide sequence ID" value="NZ_JAINVV010000004.1"/>
</dbReference>
<evidence type="ECO:0000313" key="1">
    <source>
        <dbReference type="EMBL" id="MBY8822364.1"/>
    </source>
</evidence>
<dbReference type="InterPro" id="IPR029032">
    <property type="entry name" value="AhpD-like"/>
</dbReference>
<dbReference type="Proteomes" id="UP000706039">
    <property type="component" value="Unassembled WGS sequence"/>
</dbReference>
<accession>A0ABS7PMZ3</accession>
<name>A0ABS7PMZ3_9SPHN</name>
<protein>
    <submittedName>
        <fullName evidence="1">Uncharacterized protein</fullName>
    </submittedName>
</protein>
<organism evidence="1 2">
    <name type="scientific">Sphingomonas colocasiae</name>
    <dbReference type="NCBI Taxonomy" id="1848973"/>
    <lineage>
        <taxon>Bacteria</taxon>
        <taxon>Pseudomonadati</taxon>
        <taxon>Pseudomonadota</taxon>
        <taxon>Alphaproteobacteria</taxon>
        <taxon>Sphingomonadales</taxon>
        <taxon>Sphingomonadaceae</taxon>
        <taxon>Sphingomonas</taxon>
    </lineage>
</organism>
<proteinExistence type="predicted"/>
<dbReference type="SUPFAM" id="SSF69118">
    <property type="entry name" value="AhpD-like"/>
    <property type="match status" value="1"/>
</dbReference>
<keyword evidence="2" id="KW-1185">Reference proteome</keyword>
<evidence type="ECO:0000313" key="2">
    <source>
        <dbReference type="Proteomes" id="UP000706039"/>
    </source>
</evidence>
<comment type="caution">
    <text evidence="1">The sequence shown here is derived from an EMBL/GenBank/DDBJ whole genome shotgun (WGS) entry which is preliminary data.</text>
</comment>